<keyword evidence="4 6" id="KW-1133">Transmembrane helix</keyword>
<dbReference type="GO" id="GO:0005886">
    <property type="term" value="C:plasma membrane"/>
    <property type="evidence" value="ECO:0007669"/>
    <property type="project" value="UniProtKB-SubCell"/>
</dbReference>
<sequence>METQTRDFEQINQESKSKMIRGSIWMSVGSFASRLLGAVYIIPWYLWMGENAKLANNLFTKGYNIYALFLMISTAGIPGAIAKQISHYNSLNEYKVSKQLFKRALMLMGIFGLACAGVMFFGAPILAAGNKDLIPTMRALSTAVLIFPIMSAFRGFFQGNHNMMPSAVSQIVEQIARVFYMLTAAYVIMKVREGSYVTAVTHSTFAAFIGALAALGLLVWFYQKQMPKFAALEASSVGKLEVSTNELLKEIVREAIPFIIIGSAITIVKIFDQFTFEPLIHAFTNYNQTQAEELFTLFSGNPDKLTMITISIATSLAVTSLPLITESFTVKNYKGLAKQVSDNFQLFFFVMIPSTFGMILLSEPLNTLFYSHDNLGASLLRQACYVGIVLGFYILVSTTLQGLYGNRRAIHFLVVGFVVKIILQVPMIYMFEVYGPLLSSAIAFLVSGFLTAREIYRLTHFNVSFTARRTLLMMILTLIMLLGAFIVRQVLYLFLSPASKGQSLVIVLVVGIVGAAIYGYLSLKVRLADKLLGNKMQGLRKRLNIK</sequence>
<dbReference type="InterPro" id="IPR050833">
    <property type="entry name" value="Poly_Biosynth_Transport"/>
</dbReference>
<evidence type="ECO:0000256" key="5">
    <source>
        <dbReference type="ARBA" id="ARBA00023136"/>
    </source>
</evidence>
<name>A0A430AL79_9ENTE</name>
<dbReference type="AlphaFoldDB" id="A0A430AL79"/>
<feature type="transmembrane region" description="Helical" evidence="6">
    <location>
        <begin position="65"/>
        <end position="83"/>
    </location>
</feature>
<dbReference type="Proteomes" id="UP000287605">
    <property type="component" value="Unassembled WGS sequence"/>
</dbReference>
<keyword evidence="8" id="KW-1185">Reference proteome</keyword>
<evidence type="ECO:0000256" key="3">
    <source>
        <dbReference type="ARBA" id="ARBA00022692"/>
    </source>
</evidence>
<feature type="transmembrane region" description="Helical" evidence="6">
    <location>
        <begin position="24"/>
        <end position="45"/>
    </location>
</feature>
<feature type="transmembrane region" description="Helical" evidence="6">
    <location>
        <begin position="471"/>
        <end position="495"/>
    </location>
</feature>
<feature type="transmembrane region" description="Helical" evidence="6">
    <location>
        <begin position="374"/>
        <end position="396"/>
    </location>
</feature>
<dbReference type="PANTHER" id="PTHR30250">
    <property type="entry name" value="PST FAMILY PREDICTED COLANIC ACID TRANSPORTER"/>
    <property type="match status" value="1"/>
</dbReference>
<dbReference type="PIRSF" id="PIRSF038958">
    <property type="entry name" value="PG_synth_SpoVB"/>
    <property type="match status" value="1"/>
</dbReference>
<feature type="transmembrane region" description="Helical" evidence="6">
    <location>
        <begin position="501"/>
        <end position="521"/>
    </location>
</feature>
<feature type="transmembrane region" description="Helical" evidence="6">
    <location>
        <begin position="104"/>
        <end position="127"/>
    </location>
</feature>
<evidence type="ECO:0000313" key="7">
    <source>
        <dbReference type="EMBL" id="RSU08836.1"/>
    </source>
</evidence>
<dbReference type="Pfam" id="PF01943">
    <property type="entry name" value="Polysacc_synt"/>
    <property type="match status" value="1"/>
</dbReference>
<dbReference type="CDD" id="cd13124">
    <property type="entry name" value="MATE_SpoVB_like"/>
    <property type="match status" value="1"/>
</dbReference>
<keyword evidence="2" id="KW-1003">Cell membrane</keyword>
<evidence type="ECO:0000256" key="4">
    <source>
        <dbReference type="ARBA" id="ARBA00022989"/>
    </source>
</evidence>
<organism evidence="7 8">
    <name type="scientific">Vagococcus elongatus</name>
    <dbReference type="NCBI Taxonomy" id="180344"/>
    <lineage>
        <taxon>Bacteria</taxon>
        <taxon>Bacillati</taxon>
        <taxon>Bacillota</taxon>
        <taxon>Bacilli</taxon>
        <taxon>Lactobacillales</taxon>
        <taxon>Enterococcaceae</taxon>
        <taxon>Vagococcus</taxon>
    </lineage>
</organism>
<dbReference type="EMBL" id="NGKA01000035">
    <property type="protein sequence ID" value="RSU08836.1"/>
    <property type="molecule type" value="Genomic_DNA"/>
</dbReference>
<reference evidence="7 8" key="1">
    <citation type="submission" date="2017-05" db="EMBL/GenBank/DDBJ databases">
        <title>Vagococcus spp. assemblies.</title>
        <authorList>
            <person name="Gulvik C.A."/>
        </authorList>
    </citation>
    <scope>NUCLEOTIDE SEQUENCE [LARGE SCALE GENOMIC DNA]</scope>
    <source>
        <strain evidence="7 8">CCUG 51432</strain>
    </source>
</reference>
<dbReference type="RefSeq" id="WP_126810167.1">
    <property type="nucleotide sequence ID" value="NZ_NGKA01000035.1"/>
</dbReference>
<keyword evidence="5 6" id="KW-0472">Membrane</keyword>
<feature type="transmembrane region" description="Helical" evidence="6">
    <location>
        <begin position="205"/>
        <end position="222"/>
    </location>
</feature>
<feature type="transmembrane region" description="Helical" evidence="6">
    <location>
        <begin position="344"/>
        <end position="362"/>
    </location>
</feature>
<dbReference type="InterPro" id="IPR024923">
    <property type="entry name" value="PG_synth_SpoVB"/>
</dbReference>
<feature type="transmembrane region" description="Helical" evidence="6">
    <location>
        <begin position="305"/>
        <end position="324"/>
    </location>
</feature>
<evidence type="ECO:0000313" key="8">
    <source>
        <dbReference type="Proteomes" id="UP000287605"/>
    </source>
</evidence>
<protein>
    <submittedName>
        <fullName evidence="7">Polysaccharide biosynthesis protein</fullName>
    </submittedName>
</protein>
<accession>A0A430AL79</accession>
<evidence type="ECO:0000256" key="2">
    <source>
        <dbReference type="ARBA" id="ARBA00022475"/>
    </source>
</evidence>
<comment type="subcellular location">
    <subcellularLocation>
        <location evidence="1">Cell membrane</location>
        <topology evidence="1">Multi-pass membrane protein</topology>
    </subcellularLocation>
</comment>
<proteinExistence type="predicted"/>
<gene>
    <name evidence="7" type="ORF">CBF29_13150</name>
</gene>
<feature type="transmembrane region" description="Helical" evidence="6">
    <location>
        <begin position="433"/>
        <end position="450"/>
    </location>
</feature>
<evidence type="ECO:0000256" key="1">
    <source>
        <dbReference type="ARBA" id="ARBA00004651"/>
    </source>
</evidence>
<comment type="caution">
    <text evidence="7">The sequence shown here is derived from an EMBL/GenBank/DDBJ whole genome shotgun (WGS) entry which is preliminary data.</text>
</comment>
<dbReference type="InterPro" id="IPR002797">
    <property type="entry name" value="Polysacc_synth"/>
</dbReference>
<feature type="transmembrane region" description="Helical" evidence="6">
    <location>
        <begin position="139"/>
        <end position="157"/>
    </location>
</feature>
<keyword evidence="3 6" id="KW-0812">Transmembrane</keyword>
<evidence type="ECO:0000256" key="6">
    <source>
        <dbReference type="SAM" id="Phobius"/>
    </source>
</evidence>
<dbReference type="OrthoDB" id="9775950at2"/>
<feature type="transmembrane region" description="Helical" evidence="6">
    <location>
        <begin position="408"/>
        <end position="427"/>
    </location>
</feature>
<dbReference type="PANTHER" id="PTHR30250:SF21">
    <property type="entry name" value="LIPID II FLIPPASE MURJ"/>
    <property type="match status" value="1"/>
</dbReference>